<comment type="similarity">
    <text evidence="1">Belongs to the thioesterase family.</text>
</comment>
<protein>
    <submittedName>
        <fullName evidence="3">Thioesterase</fullName>
    </submittedName>
</protein>
<dbReference type="InterPro" id="IPR001031">
    <property type="entry name" value="Thioesterase"/>
</dbReference>
<keyword evidence="4" id="KW-1185">Reference proteome</keyword>
<dbReference type="AlphaFoldDB" id="A0A9W6QH87"/>
<dbReference type="PANTHER" id="PTHR11487">
    <property type="entry name" value="THIOESTERASE"/>
    <property type="match status" value="1"/>
</dbReference>
<dbReference type="InterPro" id="IPR012223">
    <property type="entry name" value="TEII"/>
</dbReference>
<dbReference type="SUPFAM" id="SSF53474">
    <property type="entry name" value="alpha/beta-Hydrolases"/>
    <property type="match status" value="1"/>
</dbReference>
<reference evidence="3" key="1">
    <citation type="submission" date="2023-02" db="EMBL/GenBank/DDBJ databases">
        <title>Actinokineospora globicatena NBRC 15670.</title>
        <authorList>
            <person name="Ichikawa N."/>
            <person name="Sato H."/>
            <person name="Tonouchi N."/>
        </authorList>
    </citation>
    <scope>NUCLEOTIDE SEQUENCE</scope>
    <source>
        <strain evidence="3">NBRC 15670</strain>
    </source>
</reference>
<comment type="caution">
    <text evidence="3">The sequence shown here is derived from an EMBL/GenBank/DDBJ whole genome shotgun (WGS) entry which is preliminary data.</text>
</comment>
<dbReference type="EMBL" id="BSSD01000001">
    <property type="protein sequence ID" value="GLW89715.1"/>
    <property type="molecule type" value="Genomic_DNA"/>
</dbReference>
<evidence type="ECO:0000313" key="3">
    <source>
        <dbReference type="EMBL" id="GLW89715.1"/>
    </source>
</evidence>
<dbReference type="Pfam" id="PF00975">
    <property type="entry name" value="Thioesterase"/>
    <property type="match status" value="1"/>
</dbReference>
<evidence type="ECO:0000256" key="1">
    <source>
        <dbReference type="ARBA" id="ARBA00007169"/>
    </source>
</evidence>
<gene>
    <name evidence="3" type="ORF">Aglo03_05310</name>
</gene>
<feature type="domain" description="Thioesterase" evidence="2">
    <location>
        <begin position="8"/>
        <end position="231"/>
    </location>
</feature>
<dbReference type="GO" id="GO:0008610">
    <property type="term" value="P:lipid biosynthetic process"/>
    <property type="evidence" value="ECO:0007669"/>
    <property type="project" value="TreeGrafter"/>
</dbReference>
<evidence type="ECO:0000259" key="2">
    <source>
        <dbReference type="Pfam" id="PF00975"/>
    </source>
</evidence>
<dbReference type="Proteomes" id="UP001165042">
    <property type="component" value="Unassembled WGS sequence"/>
</dbReference>
<dbReference type="InterPro" id="IPR029058">
    <property type="entry name" value="AB_hydrolase_fold"/>
</dbReference>
<dbReference type="Gene3D" id="3.40.50.1820">
    <property type="entry name" value="alpha/beta hydrolase"/>
    <property type="match status" value="1"/>
</dbReference>
<name>A0A9W6QH87_9PSEU</name>
<sequence length="251" mass="26535">MVTHPPVRLVLLHHAGGSRLAYRGWERHLPAEWEVRALDAPGRGLAHGLPLAPRVDDMALSLLDRALDGLDRPLALFGHSMGAAVAARMAGLLRAGAGPAPVWLGLSGWTARPGRGRAVAEAMTDDEVIDLVAGLGGTPSEGLGDPLWRRMVLPALRADLAAMAGFDPLADTDWLHVPVSVFGGRDDPAVSQARLAALGAAAHRLVGVHVHPGGHFYLIERAGELAGQITDDIREALRATTRDPRLTTRGT</sequence>
<organism evidence="3 4">
    <name type="scientific">Actinokineospora globicatena</name>
    <dbReference type="NCBI Taxonomy" id="103729"/>
    <lineage>
        <taxon>Bacteria</taxon>
        <taxon>Bacillati</taxon>
        <taxon>Actinomycetota</taxon>
        <taxon>Actinomycetes</taxon>
        <taxon>Pseudonocardiales</taxon>
        <taxon>Pseudonocardiaceae</taxon>
        <taxon>Actinokineospora</taxon>
    </lineage>
</organism>
<evidence type="ECO:0000313" key="4">
    <source>
        <dbReference type="Proteomes" id="UP001165042"/>
    </source>
</evidence>
<accession>A0A9W6QH87</accession>
<dbReference type="PANTHER" id="PTHR11487:SF0">
    <property type="entry name" value="S-ACYL FATTY ACID SYNTHASE THIOESTERASE, MEDIUM CHAIN"/>
    <property type="match status" value="1"/>
</dbReference>
<proteinExistence type="inferred from homology"/>